<dbReference type="EMBL" id="DS268111">
    <property type="protein sequence ID" value="KMM68942.1"/>
    <property type="molecule type" value="Genomic_DNA"/>
</dbReference>
<evidence type="ECO:0000313" key="2">
    <source>
        <dbReference type="Proteomes" id="UP000054567"/>
    </source>
</evidence>
<protein>
    <submittedName>
        <fullName evidence="1">Uncharacterized protein</fullName>
    </submittedName>
</protein>
<reference evidence="1 2" key="1">
    <citation type="submission" date="2007-06" db="EMBL/GenBank/DDBJ databases">
        <title>The Genome Sequence of Coccidioides posadasii RMSCC_3488.</title>
        <authorList>
            <consortium name="Coccidioides Genome Resources Consortium"/>
            <consortium name="The Broad Institute Genome Sequencing Platform"/>
            <person name="Henn M.R."/>
            <person name="Sykes S."/>
            <person name="Young S."/>
            <person name="Jaffe D."/>
            <person name="Berlin A."/>
            <person name="Alvarez P."/>
            <person name="Butler J."/>
            <person name="Gnerre S."/>
            <person name="Grabherr M."/>
            <person name="Mauceli E."/>
            <person name="Brockman W."/>
            <person name="Kodira C."/>
            <person name="Alvarado L."/>
            <person name="Zeng Q."/>
            <person name="Crawford M."/>
            <person name="Antoine C."/>
            <person name="Devon K."/>
            <person name="Galgiani J."/>
            <person name="Orsborn K."/>
            <person name="Lewis M.L."/>
            <person name="Nusbaum C."/>
            <person name="Galagan J."/>
            <person name="Birren B."/>
        </authorList>
    </citation>
    <scope>NUCLEOTIDE SEQUENCE [LARGE SCALE GENOMIC DNA]</scope>
    <source>
        <strain evidence="1 2">RMSCC 3488</strain>
    </source>
</reference>
<name>A0A0J6IBB5_COCPO</name>
<sequence>MAVPIFNEYAFGELIHWGNPVRIDICWRLNQQARAELKAFDWALDMPTPTFAFMLHRRILTENSPERKTKFQGWLGSVQSICELVSDKLAAGDLGCITSIETRQYINHFLASQLGKPRKIWLDEWDHHCCSGVQHDAVLADFDWKDEFWCMIVLLIPGHRDGPLTKSITLMRLDLLPQGLQCIGIKLDAGDLL</sequence>
<proteinExistence type="predicted"/>
<gene>
    <name evidence="1" type="ORF">CPAG_05265</name>
</gene>
<accession>A0A0J6IBB5</accession>
<dbReference type="AlphaFoldDB" id="A0A0J6IBB5"/>
<reference evidence="2" key="2">
    <citation type="journal article" date="2009" name="Genome Res.">
        <title>Comparative genomic analyses of the human fungal pathogens Coccidioides and their relatives.</title>
        <authorList>
            <person name="Sharpton T.J."/>
            <person name="Stajich J.E."/>
            <person name="Rounsley S.D."/>
            <person name="Gardner M.J."/>
            <person name="Wortman J.R."/>
            <person name="Jordar V.S."/>
            <person name="Maiti R."/>
            <person name="Kodira C.D."/>
            <person name="Neafsey D.E."/>
            <person name="Zeng Q."/>
            <person name="Hung C.-Y."/>
            <person name="McMahan C."/>
            <person name="Muszewska A."/>
            <person name="Grynberg M."/>
            <person name="Mandel M.A."/>
            <person name="Kellner E.M."/>
            <person name="Barker B.M."/>
            <person name="Galgiani J.N."/>
            <person name="Orbach M.J."/>
            <person name="Kirkland T.N."/>
            <person name="Cole G.T."/>
            <person name="Henn M.R."/>
            <person name="Birren B.W."/>
            <person name="Taylor J.W."/>
        </authorList>
    </citation>
    <scope>NUCLEOTIDE SEQUENCE [LARGE SCALE GENOMIC DNA]</scope>
    <source>
        <strain evidence="2">RMSCC 3488</strain>
    </source>
</reference>
<organism evidence="1 2">
    <name type="scientific">Coccidioides posadasii RMSCC 3488</name>
    <dbReference type="NCBI Taxonomy" id="454284"/>
    <lineage>
        <taxon>Eukaryota</taxon>
        <taxon>Fungi</taxon>
        <taxon>Dikarya</taxon>
        <taxon>Ascomycota</taxon>
        <taxon>Pezizomycotina</taxon>
        <taxon>Eurotiomycetes</taxon>
        <taxon>Eurotiomycetidae</taxon>
        <taxon>Onygenales</taxon>
        <taxon>Onygenaceae</taxon>
        <taxon>Coccidioides</taxon>
    </lineage>
</organism>
<reference evidence="2" key="3">
    <citation type="journal article" date="2010" name="Genome Res.">
        <title>Population genomic sequencing of Coccidioides fungi reveals recent hybridization and transposon control.</title>
        <authorList>
            <person name="Neafsey D.E."/>
            <person name="Barker B.M."/>
            <person name="Sharpton T.J."/>
            <person name="Stajich J.E."/>
            <person name="Park D.J."/>
            <person name="Whiston E."/>
            <person name="Hung C.-Y."/>
            <person name="McMahan C."/>
            <person name="White J."/>
            <person name="Sykes S."/>
            <person name="Heiman D."/>
            <person name="Young S."/>
            <person name="Zeng Q."/>
            <person name="Abouelleil A."/>
            <person name="Aftuck L."/>
            <person name="Bessette D."/>
            <person name="Brown A."/>
            <person name="FitzGerald M."/>
            <person name="Lui A."/>
            <person name="Macdonald J.P."/>
            <person name="Priest M."/>
            <person name="Orbach M.J."/>
            <person name="Galgiani J.N."/>
            <person name="Kirkland T.N."/>
            <person name="Cole G.T."/>
            <person name="Birren B.W."/>
            <person name="Henn M.R."/>
            <person name="Taylor J.W."/>
            <person name="Rounsley S.D."/>
        </authorList>
    </citation>
    <scope>NUCLEOTIDE SEQUENCE [LARGE SCALE GENOMIC DNA]</scope>
    <source>
        <strain evidence="2">RMSCC 3488</strain>
    </source>
</reference>
<dbReference type="Proteomes" id="UP000054567">
    <property type="component" value="Unassembled WGS sequence"/>
</dbReference>
<dbReference type="VEuPathDB" id="FungiDB:CPAG_05265"/>
<evidence type="ECO:0000313" key="1">
    <source>
        <dbReference type="EMBL" id="KMM68942.1"/>
    </source>
</evidence>